<gene>
    <name evidence="4" type="primary">acm</name>
    <name evidence="4" type="ORF">GCM10011578_013680</name>
</gene>
<dbReference type="SUPFAM" id="SSF47090">
    <property type="entry name" value="PGBD-like"/>
    <property type="match status" value="2"/>
</dbReference>
<dbReference type="GO" id="GO:0016998">
    <property type="term" value="P:cell wall macromolecule catabolic process"/>
    <property type="evidence" value="ECO:0007669"/>
    <property type="project" value="InterPro"/>
</dbReference>
<dbReference type="AlphaFoldDB" id="A0A917X866"/>
<accession>A0A917X866</accession>
<reference evidence="4" key="2">
    <citation type="submission" date="2020-09" db="EMBL/GenBank/DDBJ databases">
        <authorList>
            <person name="Sun Q."/>
            <person name="Zhou Y."/>
        </authorList>
    </citation>
    <scope>NUCLEOTIDE SEQUENCE</scope>
    <source>
        <strain evidence="4">CGMCC 4.7110</strain>
    </source>
</reference>
<protein>
    <submittedName>
        <fullName evidence="4">Lysozyme</fullName>
    </submittedName>
</protein>
<dbReference type="PROSITE" id="PS51904">
    <property type="entry name" value="GLYCOSYL_HYDROL_F25_2"/>
    <property type="match status" value="1"/>
</dbReference>
<dbReference type="PANTHER" id="PTHR34135">
    <property type="entry name" value="LYSOZYME"/>
    <property type="match status" value="1"/>
</dbReference>
<dbReference type="InterPro" id="IPR036365">
    <property type="entry name" value="PGBD-like_sf"/>
</dbReference>
<feature type="domain" description="Peptidoglycan binding-like" evidence="3">
    <location>
        <begin position="74"/>
        <end position="114"/>
    </location>
</feature>
<feature type="chain" id="PRO_5037964479" evidence="2">
    <location>
        <begin position="29"/>
        <end position="459"/>
    </location>
</feature>
<dbReference type="InterPro" id="IPR002477">
    <property type="entry name" value="Peptidoglycan-bd-like"/>
</dbReference>
<proteinExistence type="inferred from homology"/>
<dbReference type="GO" id="GO:0016052">
    <property type="term" value="P:carbohydrate catabolic process"/>
    <property type="evidence" value="ECO:0007669"/>
    <property type="project" value="TreeGrafter"/>
</dbReference>
<dbReference type="Pfam" id="PF01471">
    <property type="entry name" value="PG_binding_1"/>
    <property type="match status" value="2"/>
</dbReference>
<evidence type="ECO:0000256" key="1">
    <source>
        <dbReference type="ARBA" id="ARBA00010646"/>
    </source>
</evidence>
<sequence>MGQRTLLRGLTLAVAAVLPLCGPAAVQAAESAAATAVAVCGHTSAQPTLRQGSTGDAAVEAQCELNLATKPSRYTPIAADGSFGPATATRVEEFQRCAGLSVDGVIGPQTWAALNTWSAQPHSCATQGTSGTAQTAVCGHTATRPTLQRGATGTEVEELQCRLNLAMEPFHYPPLTIDGDFGGGTEGRVEEFQSCAGLGTDGVVGPNTWAKLADWSGLDTYCTPPRPAGYPIEGLDTAEYQHPDGAPIDWNAVRDSGVEFATVKATRGLNVTDGYLATDLVAARAAGLAVAPYHFYTGTAPDTGGAQADRFIAAVRATGYTGQRAGDLPPVFDLERMDDGSERCPAYGTVADAQAWLDKVEAAFGRTPVIYTQKSFLDDCLGSTTAFARYPLQLADYRRSITQPPVPDGSTTWTMWQYTDAALFPGLQAPATGDVFNGTQADLDRLANRGTGLTAAPPE</sequence>
<dbReference type="Pfam" id="PF01183">
    <property type="entry name" value="Glyco_hydro_25"/>
    <property type="match status" value="1"/>
</dbReference>
<evidence type="ECO:0000313" key="4">
    <source>
        <dbReference type="EMBL" id="GGM94619.1"/>
    </source>
</evidence>
<evidence type="ECO:0000313" key="5">
    <source>
        <dbReference type="Proteomes" id="UP000653411"/>
    </source>
</evidence>
<dbReference type="SUPFAM" id="SSF51445">
    <property type="entry name" value="(Trans)glycosidases"/>
    <property type="match status" value="1"/>
</dbReference>
<evidence type="ECO:0000256" key="2">
    <source>
        <dbReference type="SAM" id="SignalP"/>
    </source>
</evidence>
<comment type="caution">
    <text evidence="4">The sequence shown here is derived from an EMBL/GenBank/DDBJ whole genome shotgun (WGS) entry which is preliminary data.</text>
</comment>
<keyword evidence="2" id="KW-0732">Signal</keyword>
<dbReference type="InterPro" id="IPR002053">
    <property type="entry name" value="Glyco_hydro_25"/>
</dbReference>
<reference evidence="4" key="1">
    <citation type="journal article" date="2014" name="Int. J. Syst. Evol. Microbiol.">
        <title>Complete genome sequence of Corynebacterium casei LMG S-19264T (=DSM 44701T), isolated from a smear-ripened cheese.</title>
        <authorList>
            <consortium name="US DOE Joint Genome Institute (JGI-PGF)"/>
            <person name="Walter F."/>
            <person name="Albersmeier A."/>
            <person name="Kalinowski J."/>
            <person name="Ruckert C."/>
        </authorList>
    </citation>
    <scope>NUCLEOTIDE SEQUENCE</scope>
    <source>
        <strain evidence="4">CGMCC 4.7110</strain>
    </source>
</reference>
<dbReference type="GO" id="GO:0009253">
    <property type="term" value="P:peptidoglycan catabolic process"/>
    <property type="evidence" value="ECO:0007669"/>
    <property type="project" value="InterPro"/>
</dbReference>
<dbReference type="EMBL" id="BMML01000002">
    <property type="protein sequence ID" value="GGM94619.1"/>
    <property type="molecule type" value="Genomic_DNA"/>
</dbReference>
<feature type="domain" description="Peptidoglycan binding-like" evidence="3">
    <location>
        <begin position="152"/>
        <end position="212"/>
    </location>
</feature>
<evidence type="ECO:0000259" key="3">
    <source>
        <dbReference type="Pfam" id="PF01471"/>
    </source>
</evidence>
<keyword evidence="5" id="KW-1185">Reference proteome</keyword>
<dbReference type="PANTHER" id="PTHR34135:SF2">
    <property type="entry name" value="LYSOZYME"/>
    <property type="match status" value="1"/>
</dbReference>
<organism evidence="4 5">
    <name type="scientific">Streptomyces fuscichromogenes</name>
    <dbReference type="NCBI Taxonomy" id="1324013"/>
    <lineage>
        <taxon>Bacteria</taxon>
        <taxon>Bacillati</taxon>
        <taxon>Actinomycetota</taxon>
        <taxon>Actinomycetes</taxon>
        <taxon>Kitasatosporales</taxon>
        <taxon>Streptomycetaceae</taxon>
        <taxon>Streptomyces</taxon>
    </lineage>
</organism>
<dbReference type="RefSeq" id="WP_189261645.1">
    <property type="nucleotide sequence ID" value="NZ_BMML01000002.1"/>
</dbReference>
<dbReference type="Gene3D" id="1.10.101.10">
    <property type="entry name" value="PGBD-like superfamily/PGBD"/>
    <property type="match status" value="2"/>
</dbReference>
<dbReference type="Proteomes" id="UP000653411">
    <property type="component" value="Unassembled WGS sequence"/>
</dbReference>
<dbReference type="InterPro" id="IPR036366">
    <property type="entry name" value="PGBDSf"/>
</dbReference>
<comment type="similarity">
    <text evidence="1">Belongs to the glycosyl hydrolase 25 family.</text>
</comment>
<feature type="signal peptide" evidence="2">
    <location>
        <begin position="1"/>
        <end position="28"/>
    </location>
</feature>
<name>A0A917X866_9ACTN</name>
<dbReference type="GO" id="GO:0003796">
    <property type="term" value="F:lysozyme activity"/>
    <property type="evidence" value="ECO:0007669"/>
    <property type="project" value="InterPro"/>
</dbReference>
<dbReference type="InterPro" id="IPR017853">
    <property type="entry name" value="GH"/>
</dbReference>
<dbReference type="Gene3D" id="3.20.20.80">
    <property type="entry name" value="Glycosidases"/>
    <property type="match status" value="1"/>
</dbReference>